<keyword evidence="2" id="KW-1185">Reference proteome</keyword>
<organism evidence="1 2">
    <name type="scientific">Panicum virgatum</name>
    <name type="common">Blackwell switchgrass</name>
    <dbReference type="NCBI Taxonomy" id="38727"/>
    <lineage>
        <taxon>Eukaryota</taxon>
        <taxon>Viridiplantae</taxon>
        <taxon>Streptophyta</taxon>
        <taxon>Embryophyta</taxon>
        <taxon>Tracheophyta</taxon>
        <taxon>Spermatophyta</taxon>
        <taxon>Magnoliopsida</taxon>
        <taxon>Liliopsida</taxon>
        <taxon>Poales</taxon>
        <taxon>Poaceae</taxon>
        <taxon>PACMAD clade</taxon>
        <taxon>Panicoideae</taxon>
        <taxon>Panicodae</taxon>
        <taxon>Paniceae</taxon>
        <taxon>Panicinae</taxon>
        <taxon>Panicum</taxon>
        <taxon>Panicum sect. Hiantes</taxon>
    </lineage>
</organism>
<comment type="caution">
    <text evidence="1">The sequence shown here is derived from an EMBL/GenBank/DDBJ whole genome shotgun (WGS) entry which is preliminary data.</text>
</comment>
<proteinExistence type="predicted"/>
<dbReference type="Proteomes" id="UP000823388">
    <property type="component" value="Chromosome 8K"/>
</dbReference>
<evidence type="ECO:0000313" key="2">
    <source>
        <dbReference type="Proteomes" id="UP000823388"/>
    </source>
</evidence>
<gene>
    <name evidence="1" type="ORF">PVAP13_8KG339004</name>
</gene>
<dbReference type="AlphaFoldDB" id="A0A8T0PNZ2"/>
<dbReference type="EMBL" id="CM029051">
    <property type="protein sequence ID" value="KAG2563330.1"/>
    <property type="molecule type" value="Genomic_DNA"/>
</dbReference>
<accession>A0A8T0PNZ2</accession>
<sequence length="113" mass="12486">MLDLLQCIFGFQMSRFGKSLHQRWDEDDESDDDDLLILAGLIEGSKRNKRKKNFRGSLPGRHSVQRGILGVMMVYSGTTSRTRAYTTTSISEGGSGCPSLSFSADRCCSGVSR</sequence>
<protein>
    <submittedName>
        <fullName evidence="1">Uncharacterized protein</fullName>
    </submittedName>
</protein>
<name>A0A8T0PNZ2_PANVG</name>
<evidence type="ECO:0000313" key="1">
    <source>
        <dbReference type="EMBL" id="KAG2563330.1"/>
    </source>
</evidence>
<reference evidence="1" key="1">
    <citation type="submission" date="2020-05" db="EMBL/GenBank/DDBJ databases">
        <title>WGS assembly of Panicum virgatum.</title>
        <authorList>
            <person name="Lovell J.T."/>
            <person name="Jenkins J."/>
            <person name="Shu S."/>
            <person name="Juenger T.E."/>
            <person name="Schmutz J."/>
        </authorList>
    </citation>
    <scope>NUCLEOTIDE SEQUENCE</scope>
    <source>
        <strain evidence="1">AP13</strain>
    </source>
</reference>